<dbReference type="InterPro" id="IPR013429">
    <property type="entry name" value="Regulatory_FmdB_Zinc_ribbon"/>
</dbReference>
<accession>A0A0X8JPL2</accession>
<evidence type="ECO:0000259" key="2">
    <source>
        <dbReference type="SMART" id="SM00834"/>
    </source>
</evidence>
<gene>
    <name evidence="3" type="ORF">AXF15_05320</name>
</gene>
<dbReference type="KEGG" id="doa:AXF15_05320"/>
<dbReference type="EMBL" id="CP014230">
    <property type="protein sequence ID" value="AMD92589.1"/>
    <property type="molecule type" value="Genomic_DNA"/>
</dbReference>
<dbReference type="RefSeq" id="WP_066604361.1">
    <property type="nucleotide sequence ID" value="NZ_CP014230.1"/>
</dbReference>
<dbReference type="SMART" id="SM00834">
    <property type="entry name" value="CxxC_CXXC_SSSS"/>
    <property type="match status" value="1"/>
</dbReference>
<evidence type="ECO:0000313" key="4">
    <source>
        <dbReference type="Proteomes" id="UP000063964"/>
    </source>
</evidence>
<evidence type="ECO:0000256" key="1">
    <source>
        <dbReference type="SAM" id="MobiDB-lite"/>
    </source>
</evidence>
<feature type="domain" description="Putative regulatory protein FmdB zinc ribbon" evidence="2">
    <location>
        <begin position="1"/>
        <end position="41"/>
    </location>
</feature>
<protein>
    <submittedName>
        <fullName evidence="3">FmdB family transcriptional regulator</fullName>
    </submittedName>
</protein>
<name>A0A0X8JPL2_9BACT</name>
<dbReference type="Proteomes" id="UP000063964">
    <property type="component" value="Chromosome"/>
</dbReference>
<dbReference type="Pfam" id="PF09723">
    <property type="entry name" value="Zn_ribbon_8"/>
    <property type="match status" value="1"/>
</dbReference>
<dbReference type="AlphaFoldDB" id="A0A0X8JPL2"/>
<feature type="compositionally biased region" description="Low complexity" evidence="1">
    <location>
        <begin position="70"/>
        <end position="81"/>
    </location>
</feature>
<keyword evidence="4" id="KW-1185">Reference proteome</keyword>
<reference evidence="4" key="1">
    <citation type="submission" date="2016-02" db="EMBL/GenBank/DDBJ databases">
        <authorList>
            <person name="Holder M.E."/>
            <person name="Ajami N.J."/>
            <person name="Petrosino J.F."/>
        </authorList>
    </citation>
    <scope>NUCLEOTIDE SEQUENCE [LARGE SCALE GENOMIC DNA]</scope>
    <source>
        <strain evidence="4">DSM 12838</strain>
    </source>
</reference>
<dbReference type="PANTHER" id="PTHR34404">
    <property type="entry name" value="REGULATORY PROTEIN, FMDB FAMILY"/>
    <property type="match status" value="1"/>
</dbReference>
<sequence length="81" mass="8824">MPIYEYTCEDCHQIFEEWQKDFQDRAKTCPVCGGAAHRLISSTSFVLKGGGWYASGYTKETGGNGKKESSSATDSSQTTAS</sequence>
<dbReference type="OrthoDB" id="9813321at2"/>
<dbReference type="PANTHER" id="PTHR34404:SF2">
    <property type="entry name" value="CONSERVED SERINE RICH PROTEIN"/>
    <property type="match status" value="1"/>
</dbReference>
<proteinExistence type="predicted"/>
<dbReference type="NCBIfam" id="TIGR02605">
    <property type="entry name" value="CxxC_CxxC_SSSS"/>
    <property type="match status" value="1"/>
</dbReference>
<evidence type="ECO:0000313" key="3">
    <source>
        <dbReference type="EMBL" id="AMD92589.1"/>
    </source>
</evidence>
<dbReference type="STRING" id="888061.AXF15_05320"/>
<feature type="region of interest" description="Disordered" evidence="1">
    <location>
        <begin position="58"/>
        <end position="81"/>
    </location>
</feature>
<organism evidence="3 4">
    <name type="scientific">Desulfomicrobium orale DSM 12838</name>
    <dbReference type="NCBI Taxonomy" id="888061"/>
    <lineage>
        <taxon>Bacteria</taxon>
        <taxon>Pseudomonadati</taxon>
        <taxon>Thermodesulfobacteriota</taxon>
        <taxon>Desulfovibrionia</taxon>
        <taxon>Desulfovibrionales</taxon>
        <taxon>Desulfomicrobiaceae</taxon>
        <taxon>Desulfomicrobium</taxon>
    </lineage>
</organism>